<dbReference type="SMART" id="SM00267">
    <property type="entry name" value="GGDEF"/>
    <property type="match status" value="1"/>
</dbReference>
<dbReference type="SUPFAM" id="SSF141868">
    <property type="entry name" value="EAL domain-like"/>
    <property type="match status" value="1"/>
</dbReference>
<dbReference type="Gene3D" id="3.30.70.270">
    <property type="match status" value="1"/>
</dbReference>
<dbReference type="Pfam" id="PF00563">
    <property type="entry name" value="EAL"/>
    <property type="match status" value="1"/>
</dbReference>
<dbReference type="PROSITE" id="PS50113">
    <property type="entry name" value="PAC"/>
    <property type="match status" value="2"/>
</dbReference>
<feature type="domain" description="PAS" evidence="1">
    <location>
        <begin position="25"/>
        <end position="86"/>
    </location>
</feature>
<dbReference type="InterPro" id="IPR000700">
    <property type="entry name" value="PAS-assoc_C"/>
</dbReference>
<gene>
    <name evidence="5" type="ORF">EDD54_4243</name>
</gene>
<protein>
    <submittedName>
        <fullName evidence="5">PAS domain S-box-containing protein/diguanylate cyclase (GGDEF)-like protein</fullName>
    </submittedName>
</protein>
<dbReference type="NCBIfam" id="TIGR00254">
    <property type="entry name" value="GGDEF"/>
    <property type="match status" value="1"/>
</dbReference>
<dbReference type="InterPro" id="IPR035965">
    <property type="entry name" value="PAS-like_dom_sf"/>
</dbReference>
<dbReference type="RefSeq" id="WP_165644457.1">
    <property type="nucleotide sequence ID" value="NZ_BSPM01000002.1"/>
</dbReference>
<accession>A0A4R6R7W4</accession>
<evidence type="ECO:0000259" key="1">
    <source>
        <dbReference type="PROSITE" id="PS50112"/>
    </source>
</evidence>
<dbReference type="InterPro" id="IPR001610">
    <property type="entry name" value="PAC"/>
</dbReference>
<dbReference type="Pfam" id="PF00990">
    <property type="entry name" value="GGDEF"/>
    <property type="match status" value="1"/>
</dbReference>
<dbReference type="NCBIfam" id="TIGR00229">
    <property type="entry name" value="sensory_box"/>
    <property type="match status" value="1"/>
</dbReference>
<organism evidence="5 6">
    <name type="scientific">Oharaeibacter diazotrophicus</name>
    <dbReference type="NCBI Taxonomy" id="1920512"/>
    <lineage>
        <taxon>Bacteria</taxon>
        <taxon>Pseudomonadati</taxon>
        <taxon>Pseudomonadota</taxon>
        <taxon>Alphaproteobacteria</taxon>
        <taxon>Hyphomicrobiales</taxon>
        <taxon>Pleomorphomonadaceae</taxon>
        <taxon>Oharaeibacter</taxon>
    </lineage>
</organism>
<dbReference type="InterPro" id="IPR043128">
    <property type="entry name" value="Rev_trsase/Diguanyl_cyclase"/>
</dbReference>
<dbReference type="Gene3D" id="3.30.450.20">
    <property type="entry name" value="PAS domain"/>
    <property type="match status" value="2"/>
</dbReference>
<comment type="caution">
    <text evidence="5">The sequence shown here is derived from an EMBL/GenBank/DDBJ whole genome shotgun (WGS) entry which is preliminary data.</text>
</comment>
<reference evidence="5 6" key="1">
    <citation type="submission" date="2019-03" db="EMBL/GenBank/DDBJ databases">
        <title>Genomic Encyclopedia of Type Strains, Phase IV (KMG-IV): sequencing the most valuable type-strain genomes for metagenomic binning, comparative biology and taxonomic classification.</title>
        <authorList>
            <person name="Goeker M."/>
        </authorList>
    </citation>
    <scope>NUCLEOTIDE SEQUENCE [LARGE SCALE GENOMIC DNA]</scope>
    <source>
        <strain evidence="5 6">DSM 102969</strain>
    </source>
</reference>
<evidence type="ECO:0000259" key="4">
    <source>
        <dbReference type="PROSITE" id="PS50887"/>
    </source>
</evidence>
<dbReference type="InterPro" id="IPR000014">
    <property type="entry name" value="PAS"/>
</dbReference>
<dbReference type="AlphaFoldDB" id="A0A4R6R7W4"/>
<dbReference type="Gene3D" id="2.10.70.100">
    <property type="match status" value="1"/>
</dbReference>
<dbReference type="PROSITE" id="PS50883">
    <property type="entry name" value="EAL"/>
    <property type="match status" value="1"/>
</dbReference>
<keyword evidence="6" id="KW-1185">Reference proteome</keyword>
<dbReference type="Pfam" id="PF08447">
    <property type="entry name" value="PAS_3"/>
    <property type="match status" value="2"/>
</dbReference>
<evidence type="ECO:0000259" key="3">
    <source>
        <dbReference type="PROSITE" id="PS50883"/>
    </source>
</evidence>
<dbReference type="InterPro" id="IPR052155">
    <property type="entry name" value="Biofilm_reg_signaling"/>
</dbReference>
<dbReference type="InterPro" id="IPR000160">
    <property type="entry name" value="GGDEF_dom"/>
</dbReference>
<feature type="domain" description="EAL" evidence="3">
    <location>
        <begin position="450"/>
        <end position="704"/>
    </location>
</feature>
<dbReference type="SUPFAM" id="SSF55073">
    <property type="entry name" value="Nucleotide cyclase"/>
    <property type="match status" value="1"/>
</dbReference>
<feature type="domain" description="PAC" evidence="2">
    <location>
        <begin position="226"/>
        <end position="279"/>
    </location>
</feature>
<evidence type="ECO:0000313" key="5">
    <source>
        <dbReference type="EMBL" id="TDP81982.1"/>
    </source>
</evidence>
<dbReference type="PROSITE" id="PS50887">
    <property type="entry name" value="GGDEF"/>
    <property type="match status" value="1"/>
</dbReference>
<proteinExistence type="predicted"/>
<evidence type="ECO:0000313" key="6">
    <source>
        <dbReference type="Proteomes" id="UP000294547"/>
    </source>
</evidence>
<dbReference type="CDD" id="cd00130">
    <property type="entry name" value="PAS"/>
    <property type="match status" value="2"/>
</dbReference>
<dbReference type="EMBL" id="SNXY01000011">
    <property type="protein sequence ID" value="TDP81982.1"/>
    <property type="molecule type" value="Genomic_DNA"/>
</dbReference>
<dbReference type="CDD" id="cd01949">
    <property type="entry name" value="GGDEF"/>
    <property type="match status" value="1"/>
</dbReference>
<feature type="domain" description="GGDEF" evidence="4">
    <location>
        <begin position="309"/>
        <end position="441"/>
    </location>
</feature>
<dbReference type="PANTHER" id="PTHR44757:SF2">
    <property type="entry name" value="BIOFILM ARCHITECTURE MAINTENANCE PROTEIN MBAA"/>
    <property type="match status" value="1"/>
</dbReference>
<dbReference type="InterPro" id="IPR001633">
    <property type="entry name" value="EAL_dom"/>
</dbReference>
<feature type="domain" description="PAC" evidence="2">
    <location>
        <begin position="100"/>
        <end position="153"/>
    </location>
</feature>
<dbReference type="InterPro" id="IPR029787">
    <property type="entry name" value="Nucleotide_cyclase"/>
</dbReference>
<dbReference type="InterPro" id="IPR013655">
    <property type="entry name" value="PAS_fold_3"/>
</dbReference>
<dbReference type="SUPFAM" id="SSF55785">
    <property type="entry name" value="PYP-like sensor domain (PAS domain)"/>
    <property type="match status" value="2"/>
</dbReference>
<name>A0A4R6R7W4_9HYPH</name>
<dbReference type="CDD" id="cd01948">
    <property type="entry name" value="EAL"/>
    <property type="match status" value="1"/>
</dbReference>
<dbReference type="SMART" id="SM00086">
    <property type="entry name" value="PAC"/>
    <property type="match status" value="2"/>
</dbReference>
<dbReference type="Proteomes" id="UP000294547">
    <property type="component" value="Unassembled WGS sequence"/>
</dbReference>
<dbReference type="PANTHER" id="PTHR44757">
    <property type="entry name" value="DIGUANYLATE CYCLASE DGCP"/>
    <property type="match status" value="1"/>
</dbReference>
<dbReference type="SMART" id="SM00052">
    <property type="entry name" value="EAL"/>
    <property type="match status" value="1"/>
</dbReference>
<sequence length="730" mass="77940">MLQRDGGGGALAADGETADAPIGDGELRLRLAVEATGLGIWDVDIGTGRRRWSDELKAMLGLSADAEASEELLLACVHPEDRDAVRGHNRVTFLSVDAIGEATFRIVRRDDGAVRWIHSRGRAVVDDAGRFVRRVGTFHDVTEQRRTHEALDLSLRRHRALIDATAEIVWHADATQSTGDGAGWNVFTGMDGLQATPFGWLAAVHPDDREAVLCTVRAAIAAGTAYTNEYRLRHAASDGYHWVVDRGVPLKDGAGRVVEWVGIISDVHGRRSAEEAIRLAAETDPLTGLANRAVFQAALDRVAARRDGGCVTVLLVDLDGFKEVNDGFGHDAGDRVLQAAAARIRAVVPPGATVARLGGDEFGILVEGIESDAAAALGAALIEAIGVCVPRTDVPVPCTATVGYSIHPCFDDDPGRLLKNADIALYAAKACGRGRVRGFDPAMRTAIERRASVLRNARDALARDAVVPYYQPKISLAGGAVIGFEALLRWHDGERTRSPADISDAFEDPELACRIGERMLAAAIADMRAWQDAELPFGHVAVNVATAEVRRPDFAASVAAALAAAGLSRDRLEIEITESVLLEREGGVALDVLAALEAAGIALSLDDFGTGYASLTHLKKFPMSWLKIDRSFVAGLETDGDSRAIVQAVLGMARNIGIRVVAEGVETGWQCRFLRENGCDAGQGYLFARPMPAADVPGFLAGFTQRRAAQLLGLPELGRVRAGRVFIPSP</sequence>
<dbReference type="InterPro" id="IPR035919">
    <property type="entry name" value="EAL_sf"/>
</dbReference>
<dbReference type="PROSITE" id="PS50112">
    <property type="entry name" value="PAS"/>
    <property type="match status" value="1"/>
</dbReference>
<dbReference type="Gene3D" id="3.20.20.450">
    <property type="entry name" value="EAL domain"/>
    <property type="match status" value="1"/>
</dbReference>
<evidence type="ECO:0000259" key="2">
    <source>
        <dbReference type="PROSITE" id="PS50113"/>
    </source>
</evidence>